<comment type="function">
    <text evidence="2 3">Might take part in the signal recognition particle (SRP) pathway. This is inferred from the conservation of its genetic proximity to ftsY/ffh. May be a regulatory protein.</text>
</comment>
<protein>
    <recommendedName>
        <fullName evidence="3">UPF0122 protein OKIT_0875</fullName>
    </recommendedName>
</protein>
<reference evidence="4 5" key="1">
    <citation type="journal article" date="2012" name="PLoS ONE">
        <title>Functional divergence in the genus oenococcus as predicted by genome sequencing of the newly-described species, Oenococcus kitaharae.</title>
        <authorList>
            <person name="Borneman A.R."/>
            <person name="McCarthy J.M."/>
            <person name="Chambers P.J."/>
            <person name="Bartowsky E.J."/>
        </authorList>
    </citation>
    <scope>NUCLEOTIDE SEQUENCE [LARGE SCALE GENOMIC DNA]</scope>
    <source>
        <strain evidence="5">DSM17330</strain>
    </source>
</reference>
<evidence type="ECO:0000313" key="5">
    <source>
        <dbReference type="Proteomes" id="UP000004959"/>
    </source>
</evidence>
<comment type="caution">
    <text evidence="4">The sequence shown here is derived from an EMBL/GenBank/DDBJ whole genome shotgun (WGS) entry which is preliminary data.</text>
</comment>
<dbReference type="STRING" id="336988.NT96_07980"/>
<dbReference type="NCBIfam" id="NF045758">
    <property type="entry name" value="YlxM"/>
    <property type="match status" value="1"/>
</dbReference>
<organism evidence="4 5">
    <name type="scientific">Oenococcus kitaharae DSM 17330</name>
    <dbReference type="NCBI Taxonomy" id="1045004"/>
    <lineage>
        <taxon>Bacteria</taxon>
        <taxon>Bacillati</taxon>
        <taxon>Bacillota</taxon>
        <taxon>Bacilli</taxon>
        <taxon>Lactobacillales</taxon>
        <taxon>Lactobacillaceae</taxon>
        <taxon>Oenococcus</taxon>
    </lineage>
</organism>
<dbReference type="InterPro" id="IPR013324">
    <property type="entry name" value="RNA_pol_sigma_r3/r4-like"/>
</dbReference>
<dbReference type="Gene3D" id="1.10.10.10">
    <property type="entry name" value="Winged helix-like DNA-binding domain superfamily/Winged helix DNA-binding domain"/>
    <property type="match status" value="1"/>
</dbReference>
<sequence length="104" mass="12125">MKLAEKQLSTELLAFYGPLLSDKQQDGLQAFLIDDLSVSEIAENDEISRQAVFDQLKRALDSLQEFESKLHLRENYLARRKIETQLQEKFDPRLLTTLIDLEEK</sequence>
<evidence type="ECO:0000313" key="4">
    <source>
        <dbReference type="EMBL" id="EHN58980.1"/>
    </source>
</evidence>
<name>G9WIG8_9LACO</name>
<dbReference type="HAMAP" id="MF_00245">
    <property type="entry name" value="UPF0122"/>
    <property type="match status" value="1"/>
</dbReference>
<evidence type="ECO:0000256" key="1">
    <source>
        <dbReference type="ARBA" id="ARBA00008720"/>
    </source>
</evidence>
<dbReference type="AlphaFoldDB" id="G9WIG8"/>
<dbReference type="PANTHER" id="PTHR40083">
    <property type="entry name" value="UPF0122 PROTEIN CBO2450/CLC_2298"/>
    <property type="match status" value="1"/>
</dbReference>
<dbReference type="PATRIC" id="fig|1045004.4.peg.877"/>
<comment type="similarity">
    <text evidence="1 3">Belongs to the UPF0122 family.</text>
</comment>
<evidence type="ECO:0000256" key="2">
    <source>
        <dbReference type="ARBA" id="ARBA00024764"/>
    </source>
</evidence>
<dbReference type="Pfam" id="PF04297">
    <property type="entry name" value="UPF0122"/>
    <property type="match status" value="1"/>
</dbReference>
<keyword evidence="5" id="KW-1185">Reference proteome</keyword>
<dbReference type="InterPro" id="IPR054831">
    <property type="entry name" value="UPF0122_fam_protein"/>
</dbReference>
<dbReference type="HOGENOM" id="CLU_129218_1_1_9"/>
<dbReference type="eggNOG" id="COG2739">
    <property type="taxonomic scope" value="Bacteria"/>
</dbReference>
<evidence type="ECO:0000256" key="3">
    <source>
        <dbReference type="HAMAP-Rule" id="MF_00245"/>
    </source>
</evidence>
<proteinExistence type="inferred from homology"/>
<dbReference type="RefSeq" id="WP_007745640.1">
    <property type="nucleotide sequence ID" value="NZ_CM001398.1"/>
</dbReference>
<dbReference type="PANTHER" id="PTHR40083:SF1">
    <property type="entry name" value="UPF0122 PROTEIN YLXM"/>
    <property type="match status" value="1"/>
</dbReference>
<dbReference type="EMBL" id="AFVZ01000001">
    <property type="protein sequence ID" value="EHN58980.1"/>
    <property type="molecule type" value="Genomic_DNA"/>
</dbReference>
<gene>
    <name evidence="4" type="ORF">OKIT_0875</name>
</gene>
<dbReference type="SUPFAM" id="SSF88659">
    <property type="entry name" value="Sigma3 and sigma4 domains of RNA polymerase sigma factors"/>
    <property type="match status" value="1"/>
</dbReference>
<dbReference type="InterPro" id="IPR007394">
    <property type="entry name" value="UPF0122"/>
</dbReference>
<dbReference type="InterPro" id="IPR036388">
    <property type="entry name" value="WH-like_DNA-bd_sf"/>
</dbReference>
<dbReference type="Proteomes" id="UP000004959">
    <property type="component" value="Chromosome"/>
</dbReference>
<dbReference type="OrthoDB" id="6392at2"/>
<accession>G9WIG8</accession>